<dbReference type="InterPro" id="IPR027417">
    <property type="entry name" value="P-loop_NTPase"/>
</dbReference>
<keyword evidence="1" id="KW-0547">Nucleotide-binding</keyword>
<protein>
    <submittedName>
        <fullName evidence="4">Putative circadian clock protein, KaiC</fullName>
    </submittedName>
</protein>
<dbReference type="InterPro" id="IPR014774">
    <property type="entry name" value="KaiC-like_dom"/>
</dbReference>
<keyword evidence="2" id="KW-0067">ATP-binding</keyword>
<dbReference type="GO" id="GO:0005524">
    <property type="term" value="F:ATP binding"/>
    <property type="evidence" value="ECO:0007669"/>
    <property type="project" value="UniProtKB-KW"/>
</dbReference>
<evidence type="ECO:0000313" key="4">
    <source>
        <dbReference type="EMBL" id="KUL00474.1"/>
    </source>
</evidence>
<comment type="caution">
    <text evidence="4">The sequence shown here is derived from an EMBL/GenBank/DDBJ whole genome shotgun (WGS) entry which is preliminary data.</text>
</comment>
<accession>A0A101ISQ6</accession>
<dbReference type="SUPFAM" id="SSF52540">
    <property type="entry name" value="P-loop containing nucleoside triphosphate hydrolases"/>
    <property type="match status" value="1"/>
</dbReference>
<dbReference type="Gene3D" id="3.40.50.300">
    <property type="entry name" value="P-loop containing nucleotide triphosphate hydrolases"/>
    <property type="match status" value="1"/>
</dbReference>
<feature type="domain" description="KaiC-like" evidence="3">
    <location>
        <begin position="2"/>
        <end position="76"/>
    </location>
</feature>
<name>A0A101ISQ6_9EURY</name>
<dbReference type="Proteomes" id="UP000054598">
    <property type="component" value="Unassembled WGS sequence"/>
</dbReference>
<dbReference type="Pfam" id="PF06745">
    <property type="entry name" value="ATPase"/>
    <property type="match status" value="1"/>
</dbReference>
<feature type="non-terminal residue" evidence="4">
    <location>
        <position position="82"/>
    </location>
</feature>
<dbReference type="AlphaFoldDB" id="A0A101ISQ6"/>
<evidence type="ECO:0000313" key="5">
    <source>
        <dbReference type="Proteomes" id="UP000054598"/>
    </source>
</evidence>
<dbReference type="EMBL" id="LGHE01000167">
    <property type="protein sequence ID" value="KUL00474.1"/>
    <property type="molecule type" value="Genomic_DNA"/>
</dbReference>
<organism evidence="4 5">
    <name type="scientific">Methanoculleus marisnigri</name>
    <dbReference type="NCBI Taxonomy" id="2198"/>
    <lineage>
        <taxon>Archaea</taxon>
        <taxon>Methanobacteriati</taxon>
        <taxon>Methanobacteriota</taxon>
        <taxon>Stenosarchaea group</taxon>
        <taxon>Methanomicrobia</taxon>
        <taxon>Methanomicrobiales</taxon>
        <taxon>Methanomicrobiaceae</taxon>
        <taxon>Methanoculleus</taxon>
    </lineage>
</organism>
<evidence type="ECO:0000256" key="1">
    <source>
        <dbReference type="ARBA" id="ARBA00022741"/>
    </source>
</evidence>
<gene>
    <name evidence="4" type="ORF">XE10_1397</name>
</gene>
<proteinExistence type="predicted"/>
<reference evidence="5" key="1">
    <citation type="journal article" date="2015" name="MBio">
        <title>Genome-Resolved Metagenomic Analysis Reveals Roles for Candidate Phyla and Other Microbial Community Members in Biogeochemical Transformations in Oil Reservoirs.</title>
        <authorList>
            <person name="Hu P."/>
            <person name="Tom L."/>
            <person name="Singh A."/>
            <person name="Thomas B.C."/>
            <person name="Baker B.J."/>
            <person name="Piceno Y.M."/>
            <person name="Andersen G.L."/>
            <person name="Banfield J.F."/>
        </authorList>
    </citation>
    <scope>NUCLEOTIDE SEQUENCE [LARGE SCALE GENOMIC DNA]</scope>
</reference>
<evidence type="ECO:0000259" key="3">
    <source>
        <dbReference type="Pfam" id="PF06745"/>
    </source>
</evidence>
<dbReference type="PANTHER" id="PTHR43637">
    <property type="entry name" value="UPF0273 PROTEIN TM_0370"/>
    <property type="match status" value="1"/>
</dbReference>
<dbReference type="PANTHER" id="PTHR43637:SF1">
    <property type="entry name" value="UPF0273 PROTEIN TM_0370"/>
    <property type="match status" value="1"/>
</dbReference>
<evidence type="ECO:0000256" key="2">
    <source>
        <dbReference type="ARBA" id="ARBA00022840"/>
    </source>
</evidence>
<sequence>MKFGVEGLDAMLSGGLLERSICAVVGTYGTGKTTFALQFAYEGLRRGEKVIYISLDEREELLRATIAQKGWNMEVFGEGFYL</sequence>